<feature type="transmembrane region" description="Helical" evidence="1">
    <location>
        <begin position="9"/>
        <end position="28"/>
    </location>
</feature>
<dbReference type="STRING" id="213810.RUM_03540"/>
<evidence type="ECO:0000313" key="3">
    <source>
        <dbReference type="Proteomes" id="UP000007054"/>
    </source>
</evidence>
<evidence type="ECO:0000256" key="1">
    <source>
        <dbReference type="SAM" id="Phobius"/>
    </source>
</evidence>
<proteinExistence type="predicted"/>
<keyword evidence="1" id="KW-0472">Membrane</keyword>
<dbReference type="RefSeq" id="WP_015557500.1">
    <property type="nucleotide sequence ID" value="NC_021039.1"/>
</dbReference>
<dbReference type="KEGG" id="rch:RUM_03540"/>
<evidence type="ECO:0000313" key="2">
    <source>
        <dbReference type="EMBL" id="CBL16593.1"/>
    </source>
</evidence>
<protein>
    <submittedName>
        <fullName evidence="2">General secretion pathway, M protein</fullName>
    </submittedName>
</protein>
<dbReference type="Proteomes" id="UP000007054">
    <property type="component" value="Chromosome"/>
</dbReference>
<reference evidence="2" key="1">
    <citation type="submission" date="2010-03" db="EMBL/GenBank/DDBJ databases">
        <title>The genome sequence of Ruminococcus sp. 18P13.</title>
        <authorList>
            <consortium name="metaHIT consortium -- http://www.metahit.eu/"/>
            <person name="Pajon A."/>
            <person name="Turner K."/>
            <person name="Parkhill J."/>
            <person name="Bernalier A."/>
        </authorList>
    </citation>
    <scope>NUCLEOTIDE SEQUENCE [LARGE SCALE GENOMIC DNA]</scope>
    <source>
        <strain evidence="2">Type strain: 18P13</strain>
    </source>
</reference>
<organism evidence="2 3">
    <name type="scientific">Ruminococcus champanellensis (strain DSM 18848 / JCM 17042 / KCTC 15320 / 18P13)</name>
    <dbReference type="NCBI Taxonomy" id="213810"/>
    <lineage>
        <taxon>Bacteria</taxon>
        <taxon>Bacillati</taxon>
        <taxon>Bacillota</taxon>
        <taxon>Clostridia</taxon>
        <taxon>Eubacteriales</taxon>
        <taxon>Oscillospiraceae</taxon>
        <taxon>Ruminococcus</taxon>
    </lineage>
</organism>
<dbReference type="BioCyc" id="RCHA213810:RUM_RS01705-MONOMER"/>
<dbReference type="AlphaFoldDB" id="D4LAE8"/>
<reference evidence="2" key="2">
    <citation type="submission" date="2010-03" db="EMBL/GenBank/DDBJ databases">
        <authorList>
            <person name="Pajon A."/>
        </authorList>
    </citation>
    <scope>NUCLEOTIDE SEQUENCE</scope>
    <source>
        <strain evidence="2">Type strain: 18P13</strain>
    </source>
</reference>
<keyword evidence="1" id="KW-0812">Transmembrane</keyword>
<dbReference type="PATRIC" id="fig|213810.4.peg.259"/>
<dbReference type="GeneID" id="83155188"/>
<sequence length="248" mass="28065">MKLSYRDRVILIVVAIIAIIAIVAIALIRPTIKSINTDNKTLETTKQTWTETEQKLNQIEPTKKRITEKRDNAAKLAEYFTPETLFSEQDQFLHKALDDNNMHVTNLTMTDPEAAPLDFYYENPHELSYNLNQHADLDGSMAKALSEKLREYLALSARTAQDVATRTSTIECRAKKEDLMNFLADIKKMDTTVLVESVTISDYTFCPAEDADPNWTAEERAENVDHSTMTIVVKFYSVPVPTAADLGE</sequence>
<keyword evidence="1" id="KW-1133">Transmembrane helix</keyword>
<accession>D4LAE8</accession>
<dbReference type="HOGENOM" id="CLU_1119514_0_0_9"/>
<gene>
    <name evidence="2" type="ordered locus">RUM_03540</name>
</gene>
<dbReference type="EMBL" id="FP929052">
    <property type="protein sequence ID" value="CBL16593.1"/>
    <property type="molecule type" value="Genomic_DNA"/>
</dbReference>
<keyword evidence="3" id="KW-1185">Reference proteome</keyword>
<name>D4LAE8_RUMC1</name>